<gene>
    <name evidence="1" type="ORF">LCGC14_1233350</name>
</gene>
<dbReference type="InterPro" id="IPR021109">
    <property type="entry name" value="Peptidase_aspartic_dom_sf"/>
</dbReference>
<organism evidence="1">
    <name type="scientific">marine sediment metagenome</name>
    <dbReference type="NCBI Taxonomy" id="412755"/>
    <lineage>
        <taxon>unclassified sequences</taxon>
        <taxon>metagenomes</taxon>
        <taxon>ecological metagenomes</taxon>
    </lineage>
</organism>
<dbReference type="GO" id="GO:0004190">
    <property type="term" value="F:aspartic-type endopeptidase activity"/>
    <property type="evidence" value="ECO:0007669"/>
    <property type="project" value="InterPro"/>
</dbReference>
<reference evidence="1" key="1">
    <citation type="journal article" date="2015" name="Nature">
        <title>Complex archaea that bridge the gap between prokaryotes and eukaryotes.</title>
        <authorList>
            <person name="Spang A."/>
            <person name="Saw J.H."/>
            <person name="Jorgensen S.L."/>
            <person name="Zaremba-Niedzwiedzka K."/>
            <person name="Martijn J."/>
            <person name="Lind A.E."/>
            <person name="van Eijk R."/>
            <person name="Schleper C."/>
            <person name="Guy L."/>
            <person name="Ettema T.J."/>
        </authorList>
    </citation>
    <scope>NUCLEOTIDE SEQUENCE</scope>
</reference>
<dbReference type="AlphaFoldDB" id="A0A0F9PC64"/>
<dbReference type="InterPro" id="IPR001969">
    <property type="entry name" value="Aspartic_peptidase_AS"/>
</dbReference>
<dbReference type="Gene3D" id="2.40.70.10">
    <property type="entry name" value="Acid Proteases"/>
    <property type="match status" value="1"/>
</dbReference>
<sequence length="218" mass="24043">MLYGPIRAKQLRTSSGRKPGTCRIERRGPGLFITHGAGPTLVDEHSSHLAVELLVLTEHGLTHVPDIVPFIIDTGTPRTLIPKHLIPALVSLPVVGGKQDFVESFGTEHDIPIRWIAASLTLQSPDCREVRNRARRKKPEVQSIVFGKMPVGIVDCPFPVALLGLDALRHLKMVLDDDHVTLWQSRHQRQMLLTTDAEGASDVRNPEGGGADTYLLLR</sequence>
<dbReference type="PROSITE" id="PS00141">
    <property type="entry name" value="ASP_PROTEASE"/>
    <property type="match status" value="1"/>
</dbReference>
<accession>A0A0F9PC64</accession>
<comment type="caution">
    <text evidence="1">The sequence shown here is derived from an EMBL/GenBank/DDBJ whole genome shotgun (WGS) entry which is preliminary data.</text>
</comment>
<protein>
    <submittedName>
        <fullName evidence="1">Uncharacterized protein</fullName>
    </submittedName>
</protein>
<proteinExistence type="predicted"/>
<name>A0A0F9PC64_9ZZZZ</name>
<dbReference type="EMBL" id="LAZR01006602">
    <property type="protein sequence ID" value="KKM90962.1"/>
    <property type="molecule type" value="Genomic_DNA"/>
</dbReference>
<evidence type="ECO:0000313" key="1">
    <source>
        <dbReference type="EMBL" id="KKM90962.1"/>
    </source>
</evidence>
<dbReference type="GO" id="GO:0006508">
    <property type="term" value="P:proteolysis"/>
    <property type="evidence" value="ECO:0007669"/>
    <property type="project" value="InterPro"/>
</dbReference>